<dbReference type="PANTHER" id="PTHR46404">
    <property type="entry name" value="DNA POLYMERASE IOTA"/>
    <property type="match status" value="1"/>
</dbReference>
<dbReference type="GO" id="GO:0003684">
    <property type="term" value="F:damaged DNA binding"/>
    <property type="evidence" value="ECO:0007669"/>
    <property type="project" value="InterPro"/>
</dbReference>
<keyword evidence="2" id="KW-0496">Mitochondrion</keyword>
<evidence type="ECO:0000256" key="1">
    <source>
        <dbReference type="ARBA" id="ARBA00004173"/>
    </source>
</evidence>
<dbReference type="Gene3D" id="3.30.70.270">
    <property type="match status" value="1"/>
</dbReference>
<dbReference type="VEuPathDB" id="FungiDB:jhhlp_001533"/>
<dbReference type="Pfam" id="PF11799">
    <property type="entry name" value="IMS_C"/>
    <property type="match status" value="1"/>
</dbReference>
<dbReference type="InterPro" id="IPR017961">
    <property type="entry name" value="DNA_pol_Y-fam_little_finger"/>
</dbReference>
<dbReference type="OrthoDB" id="447129at2759"/>
<reference evidence="5 6" key="1">
    <citation type="journal article" date="2017" name="G3 (Bethesda)">
        <title>First Draft Genome Sequence of the Pathogenic Fungus Lomentospora prolificans (Formerly Scedosporium prolificans).</title>
        <authorList>
            <person name="Luo R."/>
            <person name="Zimin A."/>
            <person name="Workman R."/>
            <person name="Fan Y."/>
            <person name="Pertea G."/>
            <person name="Grossman N."/>
            <person name="Wear M.P."/>
            <person name="Jia B."/>
            <person name="Miller H."/>
            <person name="Casadevall A."/>
            <person name="Timp W."/>
            <person name="Zhang S.X."/>
            <person name="Salzberg S.L."/>
        </authorList>
    </citation>
    <scope>NUCLEOTIDE SEQUENCE [LARGE SCALE GENOMIC DNA]</scope>
    <source>
        <strain evidence="5 6">JHH-5317</strain>
    </source>
</reference>
<dbReference type="Gene3D" id="3.40.1170.60">
    <property type="match status" value="1"/>
</dbReference>
<dbReference type="FunFam" id="3.40.1170.60:FF:000006">
    <property type="entry name" value="DNA polymerase iota"/>
    <property type="match status" value="1"/>
</dbReference>
<evidence type="ECO:0000256" key="3">
    <source>
        <dbReference type="SAM" id="MobiDB-lite"/>
    </source>
</evidence>
<dbReference type="AlphaFoldDB" id="A0A2N3NIH2"/>
<dbReference type="GO" id="GO:0003887">
    <property type="term" value="F:DNA-directed DNA polymerase activity"/>
    <property type="evidence" value="ECO:0007669"/>
    <property type="project" value="TreeGrafter"/>
</dbReference>
<evidence type="ECO:0000256" key="2">
    <source>
        <dbReference type="ARBA" id="ARBA00023128"/>
    </source>
</evidence>
<comment type="caution">
    <text evidence="5">The sequence shown here is derived from an EMBL/GenBank/DDBJ whole genome shotgun (WGS) entry which is preliminary data.</text>
</comment>
<evidence type="ECO:0000313" key="6">
    <source>
        <dbReference type="Proteomes" id="UP000233524"/>
    </source>
</evidence>
<accession>A0A2N3NIH2</accession>
<dbReference type="Gene3D" id="3.30.1490.100">
    <property type="entry name" value="DNA polymerase, Y-family, little finger domain"/>
    <property type="match status" value="1"/>
</dbReference>
<dbReference type="InParanoid" id="A0A2N3NIH2"/>
<feature type="compositionally biased region" description="Acidic residues" evidence="3">
    <location>
        <begin position="512"/>
        <end position="525"/>
    </location>
</feature>
<keyword evidence="6" id="KW-1185">Reference proteome</keyword>
<feature type="domain" description="UmuC" evidence="4">
    <location>
        <begin position="17"/>
        <end position="254"/>
    </location>
</feature>
<dbReference type="GO" id="GO:0006281">
    <property type="term" value="P:DNA repair"/>
    <property type="evidence" value="ECO:0007669"/>
    <property type="project" value="InterPro"/>
</dbReference>
<dbReference type="InterPro" id="IPR043128">
    <property type="entry name" value="Rev_trsase/Diguanyl_cyclase"/>
</dbReference>
<proteinExistence type="predicted"/>
<dbReference type="PROSITE" id="PS50173">
    <property type="entry name" value="UMUC"/>
    <property type="match status" value="1"/>
</dbReference>
<dbReference type="EMBL" id="NLAX01000004">
    <property type="protein sequence ID" value="PKS12233.1"/>
    <property type="molecule type" value="Genomic_DNA"/>
</dbReference>
<sequence length="557" mass="62059">MERPPPKPPKRKDDRIILHFDYDCFYASVFENQNPALKSLPLGVKQKGILATCNYVARARGVAKLSQISAARKACPEIVIIDGEDLTPFRDMSKRLHAMLKSHSWNGKVEKLGLDEVFMDVTDIINYNMLCLNRASLSSTFFYLSKSDPESGFLCDLRRFAGCVERFSDEPINMDDSLCVKLLLGSHLAHYLRMKLENDFGFTSTCGISTNKILSKLSGSKHKPRNQTTLLALKDEDVVTFMDHHVLRQVPYIGSKAAKSLIMKIRPDLPPPDPHTHDCPIRVGEVRNYPGMSPAMLDNILGGPGAEKGTGERVWCLLHGADDTEVKTGGDVPTQISIEDTYRQPLESLDAITTELRKISKSLLRRMRVDLVVEDLSPHRSSAQRWIALPRTLRLSINAPLTPDQSYFSRISRSGPLPSFVFALTDGLDKLAHRLVSEAVLPLLKKFEAGKDHKWEILLLNICVTNMALTGSDSGSGIGRDISVMFKTQDEVLRPFRVQSSPRGEKRGSPISDDDGTDEDWDASGDDFSSGEACPQCGHRLPYFALVAHIRYHELGG</sequence>
<dbReference type="Proteomes" id="UP000233524">
    <property type="component" value="Unassembled WGS sequence"/>
</dbReference>
<dbReference type="InterPro" id="IPR036775">
    <property type="entry name" value="DNA_pol_Y-fam_lit_finger_sf"/>
</dbReference>
<protein>
    <recommendedName>
        <fullName evidence="4">UmuC domain-containing protein</fullName>
    </recommendedName>
</protein>
<name>A0A2N3NIH2_9PEZI</name>
<dbReference type="InterPro" id="IPR043502">
    <property type="entry name" value="DNA/RNA_pol_sf"/>
</dbReference>
<dbReference type="SUPFAM" id="SSF56672">
    <property type="entry name" value="DNA/RNA polymerases"/>
    <property type="match status" value="1"/>
</dbReference>
<feature type="region of interest" description="Disordered" evidence="3">
    <location>
        <begin position="497"/>
        <end position="528"/>
    </location>
</feature>
<dbReference type="STRING" id="41688.A0A2N3NIH2"/>
<dbReference type="InterPro" id="IPR001126">
    <property type="entry name" value="UmuC"/>
</dbReference>
<dbReference type="GO" id="GO:0005739">
    <property type="term" value="C:mitochondrion"/>
    <property type="evidence" value="ECO:0007669"/>
    <property type="project" value="UniProtKB-SubCell"/>
</dbReference>
<evidence type="ECO:0000259" key="4">
    <source>
        <dbReference type="PROSITE" id="PS50173"/>
    </source>
</evidence>
<gene>
    <name evidence="5" type="ORF">jhhlp_001533</name>
</gene>
<evidence type="ECO:0000313" key="5">
    <source>
        <dbReference type="EMBL" id="PKS12233.1"/>
    </source>
</evidence>
<dbReference type="Pfam" id="PF00817">
    <property type="entry name" value="IMS"/>
    <property type="match status" value="1"/>
</dbReference>
<dbReference type="PANTHER" id="PTHR46404:SF1">
    <property type="entry name" value="DNA POLYMERASE IOTA"/>
    <property type="match status" value="1"/>
</dbReference>
<organism evidence="5 6">
    <name type="scientific">Lomentospora prolificans</name>
    <dbReference type="NCBI Taxonomy" id="41688"/>
    <lineage>
        <taxon>Eukaryota</taxon>
        <taxon>Fungi</taxon>
        <taxon>Dikarya</taxon>
        <taxon>Ascomycota</taxon>
        <taxon>Pezizomycotina</taxon>
        <taxon>Sordariomycetes</taxon>
        <taxon>Hypocreomycetidae</taxon>
        <taxon>Microascales</taxon>
        <taxon>Microascaceae</taxon>
        <taxon>Lomentospora</taxon>
    </lineage>
</organism>
<comment type="subcellular location">
    <subcellularLocation>
        <location evidence="1">Mitochondrion</location>
    </subcellularLocation>
</comment>
<dbReference type="GO" id="GO:0070987">
    <property type="term" value="P:error-free translesion synthesis"/>
    <property type="evidence" value="ECO:0007669"/>
    <property type="project" value="UniProtKB-ARBA"/>
</dbReference>